<reference evidence="3 4" key="1">
    <citation type="submission" date="2018-09" db="EMBL/GenBank/DDBJ databases">
        <title>A high-quality reference genome of wild soybean provides a powerful tool to mine soybean genomes.</title>
        <authorList>
            <person name="Xie M."/>
            <person name="Chung C.Y.L."/>
            <person name="Li M.-W."/>
            <person name="Wong F.-L."/>
            <person name="Chan T.-F."/>
            <person name="Lam H.-M."/>
        </authorList>
    </citation>
    <scope>NUCLEOTIDE SEQUENCE [LARGE SCALE GENOMIC DNA]</scope>
    <source>
        <strain evidence="4">cv. W05</strain>
        <tissue evidence="3">Hypocotyl of etiolated seedlings</tissue>
    </source>
</reference>
<dbReference type="AlphaFoldDB" id="A0A445KYR4"/>
<gene>
    <name evidence="3" type="ORF">D0Y65_009361</name>
</gene>
<sequence>MLRVGLGPRRQKKRKCTLIEIHMLSPQDLQKKRRAYGGRLKKDMSGTETFFYEESLPVPSLSAAKENKATTKLRKKKEDNGVFDNRFKLHNRREALRLAHKNDVQDFGIEESLSEFALPMGFDCTGGRYQQRTQKENSETDAGLVGHIYLDEATHCKVDSRRNRLLTVSCNAEDMLLPRSNFTFSGSMAAVYGMSPMILSLMVNPSKSTSPIYLIPRFPGKNNGKERDWRVPVEAPSQLWLLHVGNAFEVRHPHRNLDIQIQAAACSYQWFNFSKLFDPILYSGNLLGAFDVLSKRLRLIEDLPLKVSSVQPLDSGLKSAHLFSELEILNKEGASSSVQAQDITTPMNYYNQYPLMQKNNLPLTPELGQVNENNTSNQLLVSNMLANQNFNEINAQSCSYPPFFQQNTVNVQAEALSGTTNGHFTTNQTSPLFALSNHGIIPPSAWNSPRIMTIKSTFEICNFLKDEYEGDERIKGMQAMNLIREFEMQKMKESETIKEYANKLLSIANKVRLLELVSVMRSQEQQRLMRRDNVVEDALPAKHHHAKSSRKKYVKKNQPTSNEDSANNLNKDIGSVVKKGFKVSFEHQHYLIYDIADREVLRSDNGKEYTSTKFNQFCEEAGIEHQLTASYTPKQNEVSERRNRSVMEMARCMLHEKEKFNKENGADKIDEGYYRSLIGCLMYLSATRPNILFVVSLLSHFMHCASEMHLKATKRILRYVKGTIDYGVKFEKCQEFKLYGFSDSDWARSVDDMKNTS</sequence>
<dbReference type="InterPro" id="IPR001584">
    <property type="entry name" value="Integrase_cat-core"/>
</dbReference>
<evidence type="ECO:0000259" key="2">
    <source>
        <dbReference type="PROSITE" id="PS50994"/>
    </source>
</evidence>
<name>A0A445KYR4_GLYSO</name>
<feature type="domain" description="Integrase catalytic" evidence="2">
    <location>
        <begin position="599"/>
        <end position="697"/>
    </location>
</feature>
<dbReference type="InterPro" id="IPR036397">
    <property type="entry name" value="RNaseH_sf"/>
</dbReference>
<dbReference type="SUPFAM" id="SSF53098">
    <property type="entry name" value="Ribonuclease H-like"/>
    <property type="match status" value="1"/>
</dbReference>
<dbReference type="Pfam" id="PF17405">
    <property type="entry name" value="Nrap_D4"/>
    <property type="match status" value="1"/>
</dbReference>
<dbReference type="InterPro" id="IPR012337">
    <property type="entry name" value="RNaseH-like_sf"/>
</dbReference>
<feature type="compositionally biased region" description="Polar residues" evidence="1">
    <location>
        <begin position="557"/>
        <end position="567"/>
    </location>
</feature>
<dbReference type="Pfam" id="PF14223">
    <property type="entry name" value="Retrotran_gag_2"/>
    <property type="match status" value="1"/>
</dbReference>
<feature type="region of interest" description="Disordered" evidence="1">
    <location>
        <begin position="538"/>
        <end position="567"/>
    </location>
</feature>
<dbReference type="InterPro" id="IPR035369">
    <property type="entry name" value="Nrap_D4"/>
</dbReference>
<keyword evidence="3" id="KW-0560">Oxidoreductase</keyword>
<comment type="caution">
    <text evidence="3">The sequence shown here is derived from an EMBL/GenBank/DDBJ whole genome shotgun (WGS) entry which is preliminary data.</text>
</comment>
<proteinExistence type="predicted"/>
<keyword evidence="4" id="KW-1185">Reference proteome</keyword>
<feature type="compositionally biased region" description="Basic residues" evidence="1">
    <location>
        <begin position="541"/>
        <end position="555"/>
    </location>
</feature>
<evidence type="ECO:0000256" key="1">
    <source>
        <dbReference type="SAM" id="MobiDB-lite"/>
    </source>
</evidence>
<accession>A0A445KYR4</accession>
<evidence type="ECO:0000313" key="4">
    <source>
        <dbReference type="Proteomes" id="UP000289340"/>
    </source>
</evidence>
<dbReference type="Gene3D" id="3.30.420.10">
    <property type="entry name" value="Ribonuclease H-like superfamily/Ribonuclease H"/>
    <property type="match status" value="1"/>
</dbReference>
<evidence type="ECO:0000313" key="3">
    <source>
        <dbReference type="EMBL" id="RZC16035.1"/>
    </source>
</evidence>
<dbReference type="Proteomes" id="UP000289340">
    <property type="component" value="Chromosome 4"/>
</dbReference>
<dbReference type="GO" id="GO:0003676">
    <property type="term" value="F:nucleic acid binding"/>
    <property type="evidence" value="ECO:0007669"/>
    <property type="project" value="InterPro"/>
</dbReference>
<dbReference type="PANTHER" id="PTHR11439">
    <property type="entry name" value="GAG-POL-RELATED RETROTRANSPOSON"/>
    <property type="match status" value="1"/>
</dbReference>
<dbReference type="EMBL" id="QZWG01000004">
    <property type="protein sequence ID" value="RZC16035.1"/>
    <property type="molecule type" value="Genomic_DNA"/>
</dbReference>
<protein>
    <submittedName>
        <fullName evidence="3">Carotenoid cleavage dioxygenase 7, chloroplastic</fullName>
    </submittedName>
</protein>
<organism evidence="3 4">
    <name type="scientific">Glycine soja</name>
    <name type="common">Wild soybean</name>
    <dbReference type="NCBI Taxonomy" id="3848"/>
    <lineage>
        <taxon>Eukaryota</taxon>
        <taxon>Viridiplantae</taxon>
        <taxon>Streptophyta</taxon>
        <taxon>Embryophyta</taxon>
        <taxon>Tracheophyta</taxon>
        <taxon>Spermatophyta</taxon>
        <taxon>Magnoliopsida</taxon>
        <taxon>eudicotyledons</taxon>
        <taxon>Gunneridae</taxon>
        <taxon>Pentapetalae</taxon>
        <taxon>rosids</taxon>
        <taxon>fabids</taxon>
        <taxon>Fabales</taxon>
        <taxon>Fabaceae</taxon>
        <taxon>Papilionoideae</taxon>
        <taxon>50 kb inversion clade</taxon>
        <taxon>NPAAA clade</taxon>
        <taxon>indigoferoid/millettioid clade</taxon>
        <taxon>Phaseoleae</taxon>
        <taxon>Glycine</taxon>
        <taxon>Glycine subgen. Soja</taxon>
    </lineage>
</organism>
<dbReference type="PROSITE" id="PS50994">
    <property type="entry name" value="INTEGRASE"/>
    <property type="match status" value="1"/>
</dbReference>
<keyword evidence="3" id="KW-0223">Dioxygenase</keyword>
<dbReference type="PANTHER" id="PTHR11439:SF503">
    <property type="entry name" value="CYSTEINE-RICH RLK (RECEPTOR-LIKE PROTEIN KINASE) 8"/>
    <property type="match status" value="1"/>
</dbReference>
<dbReference type="GO" id="GO:0015074">
    <property type="term" value="P:DNA integration"/>
    <property type="evidence" value="ECO:0007669"/>
    <property type="project" value="InterPro"/>
</dbReference>
<dbReference type="GO" id="GO:0051213">
    <property type="term" value="F:dioxygenase activity"/>
    <property type="evidence" value="ECO:0007669"/>
    <property type="project" value="UniProtKB-KW"/>
</dbReference>